<comment type="cofactor">
    <cofactor evidence="7">
        <name>Mg(2+)</name>
        <dbReference type="ChEBI" id="CHEBI:18420"/>
    </cofactor>
</comment>
<dbReference type="Gene3D" id="3.40.1190.10">
    <property type="entry name" value="Mur-like, catalytic domain"/>
    <property type="match status" value="1"/>
</dbReference>
<keyword evidence="7 12" id="KW-0436">Ligase</keyword>
<feature type="modified residue" description="N6-carboxylysine" evidence="7">
    <location>
        <position position="219"/>
    </location>
</feature>
<dbReference type="InterPro" id="IPR005761">
    <property type="entry name" value="UDP-N-AcMur-Glu-dNH2Pim_ligase"/>
</dbReference>
<feature type="binding site" evidence="7">
    <location>
        <position position="476"/>
    </location>
    <ligand>
        <name>meso-2,6-diaminopimelate</name>
        <dbReference type="ChEBI" id="CHEBI:57791"/>
    </ligand>
</feature>
<reference evidence="12 13" key="1">
    <citation type="submission" date="2021-05" db="EMBL/GenBank/DDBJ databases">
        <title>The draft genome of Geobacter luticola JCM 17780.</title>
        <authorList>
            <person name="Xu Z."/>
            <person name="Masuda Y."/>
            <person name="Itoh H."/>
            <person name="Senoo K."/>
        </authorList>
    </citation>
    <scope>NUCLEOTIDE SEQUENCE [LARGE SCALE GENOMIC DNA]</scope>
    <source>
        <strain evidence="12 13">JCM 17780</strain>
    </source>
</reference>
<comment type="caution">
    <text evidence="7">Lacks conserved residue(s) required for the propagation of feature annotation.</text>
</comment>
<comment type="subcellular location">
    <subcellularLocation>
        <location evidence="7 8">Cytoplasm</location>
    </subcellularLocation>
</comment>
<dbReference type="Gene3D" id="3.90.190.20">
    <property type="entry name" value="Mur ligase, C-terminal domain"/>
    <property type="match status" value="1"/>
</dbReference>
<keyword evidence="7" id="KW-0547">Nucleotide-binding</keyword>
<dbReference type="SUPFAM" id="SSF53244">
    <property type="entry name" value="MurD-like peptide ligases, peptide-binding domain"/>
    <property type="match status" value="1"/>
</dbReference>
<feature type="binding site" evidence="7">
    <location>
        <position position="187"/>
    </location>
    <ligand>
        <name>UDP-N-acetyl-alpha-D-muramoyl-L-alanyl-D-glutamate</name>
        <dbReference type="ChEBI" id="CHEBI:83900"/>
    </ligand>
</feature>
<keyword evidence="7" id="KW-0067">ATP-binding</keyword>
<organism evidence="12 13">
    <name type="scientific">Geomobilimonas luticola</name>
    <dbReference type="NCBI Taxonomy" id="1114878"/>
    <lineage>
        <taxon>Bacteria</taxon>
        <taxon>Pseudomonadati</taxon>
        <taxon>Thermodesulfobacteriota</taxon>
        <taxon>Desulfuromonadia</taxon>
        <taxon>Geobacterales</taxon>
        <taxon>Geobacteraceae</taxon>
        <taxon>Geomobilimonas</taxon>
    </lineage>
</organism>
<evidence type="ECO:0000313" key="12">
    <source>
        <dbReference type="EMBL" id="MBT0653320.1"/>
    </source>
</evidence>
<evidence type="ECO:0000256" key="2">
    <source>
        <dbReference type="ARBA" id="ARBA00022618"/>
    </source>
</evidence>
<keyword evidence="7" id="KW-0963">Cytoplasm</keyword>
<dbReference type="Gene3D" id="3.40.1390.10">
    <property type="entry name" value="MurE/MurF, N-terminal domain"/>
    <property type="match status" value="1"/>
</dbReference>
<accession>A0ABS5SD63</accession>
<dbReference type="NCBIfam" id="NF001126">
    <property type="entry name" value="PRK00139.1-4"/>
    <property type="match status" value="1"/>
</dbReference>
<evidence type="ECO:0000256" key="6">
    <source>
        <dbReference type="ARBA" id="ARBA00023316"/>
    </source>
</evidence>
<feature type="binding site" evidence="7">
    <location>
        <position position="185"/>
    </location>
    <ligand>
        <name>UDP-N-acetyl-alpha-D-muramoyl-L-alanyl-D-glutamate</name>
        <dbReference type="ChEBI" id="CHEBI:83900"/>
    </ligand>
</feature>
<dbReference type="Proteomes" id="UP000756860">
    <property type="component" value="Unassembled WGS sequence"/>
</dbReference>
<dbReference type="PANTHER" id="PTHR23135:SF4">
    <property type="entry name" value="UDP-N-ACETYLMURAMOYL-L-ALANYL-D-GLUTAMATE--2,6-DIAMINOPIMELATE LIGASE MURE HOMOLOG, CHLOROPLASTIC"/>
    <property type="match status" value="1"/>
</dbReference>
<dbReference type="InterPro" id="IPR036615">
    <property type="entry name" value="Mur_ligase_C_dom_sf"/>
</dbReference>
<evidence type="ECO:0000256" key="7">
    <source>
        <dbReference type="HAMAP-Rule" id="MF_00208"/>
    </source>
</evidence>
<feature type="binding site" evidence="7">
    <location>
        <begin position="110"/>
        <end position="116"/>
    </location>
    <ligand>
        <name>ATP</name>
        <dbReference type="ChEBI" id="CHEBI:30616"/>
    </ligand>
</feature>
<proteinExistence type="inferred from homology"/>
<feature type="binding site" evidence="7">
    <location>
        <position position="385"/>
    </location>
    <ligand>
        <name>meso-2,6-diaminopimelate</name>
        <dbReference type="ChEBI" id="CHEBI:57791"/>
    </ligand>
</feature>
<keyword evidence="3 7" id="KW-0133">Cell shape</keyword>
<name>A0ABS5SD63_9BACT</name>
<keyword evidence="4 7" id="KW-0573">Peptidoglycan synthesis</keyword>
<dbReference type="EMBL" id="JAHCVK010000003">
    <property type="protein sequence ID" value="MBT0653320.1"/>
    <property type="molecule type" value="Genomic_DNA"/>
</dbReference>
<dbReference type="InterPro" id="IPR000713">
    <property type="entry name" value="Mur_ligase_N"/>
</dbReference>
<dbReference type="PANTHER" id="PTHR23135">
    <property type="entry name" value="MUR LIGASE FAMILY MEMBER"/>
    <property type="match status" value="1"/>
</dbReference>
<dbReference type="NCBIfam" id="TIGR01085">
    <property type="entry name" value="murE"/>
    <property type="match status" value="1"/>
</dbReference>
<evidence type="ECO:0000256" key="3">
    <source>
        <dbReference type="ARBA" id="ARBA00022960"/>
    </source>
</evidence>
<protein>
    <recommendedName>
        <fullName evidence="7">UDP-N-acetylmuramoyl-L-alanyl-D-glutamate--2,6-diaminopimelate ligase</fullName>
        <ecNumber evidence="7">6.3.2.13</ecNumber>
    </recommendedName>
    <alternativeName>
        <fullName evidence="7">Meso-A2pm-adding enzyme</fullName>
    </alternativeName>
    <alternativeName>
        <fullName evidence="7">Meso-diaminopimelate-adding enzyme</fullName>
    </alternativeName>
    <alternativeName>
        <fullName evidence="7">UDP-MurNAc-L-Ala-D-Glu:meso-diaminopimelate ligase</fullName>
    </alternativeName>
    <alternativeName>
        <fullName evidence="7">UDP-MurNAc-tripeptide synthetase</fullName>
    </alternativeName>
    <alternativeName>
        <fullName evidence="7">UDP-N-acetylmuramyl-tripeptide synthetase</fullName>
    </alternativeName>
</protein>
<feature type="binding site" evidence="7">
    <location>
        <begin position="152"/>
        <end position="153"/>
    </location>
    <ligand>
        <name>UDP-N-acetyl-alpha-D-muramoyl-L-alanyl-D-glutamate</name>
        <dbReference type="ChEBI" id="CHEBI:83900"/>
    </ligand>
</feature>
<feature type="short sequence motif" description="Meso-diaminopimelate recognition motif" evidence="7">
    <location>
        <begin position="409"/>
        <end position="412"/>
    </location>
</feature>
<dbReference type="NCBIfam" id="NF001124">
    <property type="entry name" value="PRK00139.1-2"/>
    <property type="match status" value="1"/>
</dbReference>
<dbReference type="Pfam" id="PF02875">
    <property type="entry name" value="Mur_ligase_C"/>
    <property type="match status" value="1"/>
</dbReference>
<evidence type="ECO:0000256" key="4">
    <source>
        <dbReference type="ARBA" id="ARBA00022984"/>
    </source>
</evidence>
<feature type="domain" description="Mur ligase C-terminal" evidence="10">
    <location>
        <begin position="336"/>
        <end position="478"/>
    </location>
</feature>
<feature type="domain" description="Mur ligase N-terminal catalytic" evidence="9">
    <location>
        <begin position="22"/>
        <end position="96"/>
    </location>
</feature>
<dbReference type="EC" id="6.3.2.13" evidence="7"/>
<comment type="catalytic activity">
    <reaction evidence="7">
        <text>UDP-N-acetyl-alpha-D-muramoyl-L-alanyl-D-glutamate + meso-2,6-diaminopimelate + ATP = UDP-N-acetyl-alpha-D-muramoyl-L-alanyl-gamma-D-glutamyl-meso-2,6-diaminopimelate + ADP + phosphate + H(+)</text>
        <dbReference type="Rhea" id="RHEA:23676"/>
        <dbReference type="ChEBI" id="CHEBI:15378"/>
        <dbReference type="ChEBI" id="CHEBI:30616"/>
        <dbReference type="ChEBI" id="CHEBI:43474"/>
        <dbReference type="ChEBI" id="CHEBI:57791"/>
        <dbReference type="ChEBI" id="CHEBI:83900"/>
        <dbReference type="ChEBI" id="CHEBI:83905"/>
        <dbReference type="ChEBI" id="CHEBI:456216"/>
        <dbReference type="EC" id="6.3.2.13"/>
    </reaction>
</comment>
<dbReference type="RefSeq" id="WP_214175321.1">
    <property type="nucleotide sequence ID" value="NZ_JAHCVK010000003.1"/>
</dbReference>
<comment type="function">
    <text evidence="7">Catalyzes the addition of meso-diaminopimelic acid to the nucleotide precursor UDP-N-acetylmuramoyl-L-alanyl-D-glutamate (UMAG) in the biosynthesis of bacterial cell-wall peptidoglycan.</text>
</comment>
<comment type="PTM">
    <text evidence="7">Carboxylation is probably crucial for Mg(2+) binding and, consequently, for the gamma-phosphate positioning of ATP.</text>
</comment>
<keyword evidence="2 7" id="KW-0132">Cell division</keyword>
<feature type="domain" description="Mur ligase central" evidence="11">
    <location>
        <begin position="108"/>
        <end position="313"/>
    </location>
</feature>
<evidence type="ECO:0000256" key="1">
    <source>
        <dbReference type="ARBA" id="ARBA00005898"/>
    </source>
</evidence>
<keyword evidence="13" id="KW-1185">Reference proteome</keyword>
<evidence type="ECO:0000259" key="9">
    <source>
        <dbReference type="Pfam" id="PF01225"/>
    </source>
</evidence>
<sequence>MLLSELLTSTTPLATGGTVALEIQGLYYDSRQVKPGGLFFALRGVASDGHRFIDTALQAGAVAVVLEDEAFAPATAAWIKVADARLAMTRMAAIFYGNPTDTVPLVGITGTNGKTTTTYLVEAILAEAGLPAAVLGTISYRFRERIIPSSHTTPESVDLQRILREVADMGAGSMVMEVSSHALEQHRVDGCRFDVGVFTNLTRDHLDYHHDMESYLASKQRLFAELLVPDQVKPRRRAVINLDDTYGSQVAAVTACPVIGYGLGPAAQVTAREISFSVDGISGMLVTPAGELPFRSALLGRFNLYNILAAAGAGVALDIPLAAIREGIERHASVPGRLERVANGRGVALLVDYAHTGDALENVLRTVTELAEGRIITVFGCGGDRDRGKRPVMGEIAGRYSDLAIVTSDNPRTEDPASILAQVRQGILPLGLREYAPSELAEGIKDKGFCTIENRRDAIRLAVRLARPRDIVLLAGKGHEDYQIIGTEKHHFDDREEAARAFAEMES</sequence>
<comment type="similarity">
    <text evidence="1 7">Belongs to the MurCDEF family. MurE subfamily.</text>
</comment>
<evidence type="ECO:0000259" key="10">
    <source>
        <dbReference type="Pfam" id="PF02875"/>
    </source>
</evidence>
<keyword evidence="5 7" id="KW-0131">Cell cycle</keyword>
<evidence type="ECO:0000256" key="8">
    <source>
        <dbReference type="RuleBase" id="RU004135"/>
    </source>
</evidence>
<keyword evidence="7" id="KW-0460">Magnesium</keyword>
<gene>
    <name evidence="7" type="primary">murE</name>
    <name evidence="12" type="ORF">KI810_09650</name>
</gene>
<dbReference type="GO" id="GO:0008765">
    <property type="term" value="F:UDP-N-acetylmuramoylalanyl-D-glutamate-2,6-diaminopimelate ligase activity"/>
    <property type="evidence" value="ECO:0007669"/>
    <property type="project" value="UniProtKB-EC"/>
</dbReference>
<feature type="binding site" evidence="7">
    <location>
        <begin position="409"/>
        <end position="412"/>
    </location>
    <ligand>
        <name>meso-2,6-diaminopimelate</name>
        <dbReference type="ChEBI" id="CHEBI:57791"/>
    </ligand>
</feature>
<comment type="pathway">
    <text evidence="7 8">Cell wall biogenesis; peptidoglycan biosynthesis.</text>
</comment>
<dbReference type="HAMAP" id="MF_00208">
    <property type="entry name" value="MurE"/>
    <property type="match status" value="1"/>
</dbReference>
<dbReference type="InterPro" id="IPR035911">
    <property type="entry name" value="MurE/MurF_N"/>
</dbReference>
<dbReference type="SUPFAM" id="SSF53623">
    <property type="entry name" value="MurD-like peptide ligases, catalytic domain"/>
    <property type="match status" value="1"/>
</dbReference>
<evidence type="ECO:0000313" key="13">
    <source>
        <dbReference type="Proteomes" id="UP000756860"/>
    </source>
</evidence>
<feature type="binding site" evidence="7">
    <location>
        <position position="480"/>
    </location>
    <ligand>
        <name>meso-2,6-diaminopimelate</name>
        <dbReference type="ChEBI" id="CHEBI:57791"/>
    </ligand>
</feature>
<dbReference type="InterPro" id="IPR013221">
    <property type="entry name" value="Mur_ligase_cen"/>
</dbReference>
<evidence type="ECO:0000256" key="5">
    <source>
        <dbReference type="ARBA" id="ARBA00023306"/>
    </source>
</evidence>
<keyword evidence="6 7" id="KW-0961">Cell wall biogenesis/degradation</keyword>
<comment type="caution">
    <text evidence="12">The sequence shown here is derived from an EMBL/GenBank/DDBJ whole genome shotgun (WGS) entry which is preliminary data.</text>
</comment>
<dbReference type="Pfam" id="PF01225">
    <property type="entry name" value="Mur_ligase"/>
    <property type="match status" value="1"/>
</dbReference>
<feature type="binding site" evidence="7">
    <location>
        <position position="30"/>
    </location>
    <ligand>
        <name>UDP-N-acetyl-alpha-D-muramoyl-L-alanyl-D-glutamate</name>
        <dbReference type="ChEBI" id="CHEBI:83900"/>
    </ligand>
</feature>
<dbReference type="Pfam" id="PF08245">
    <property type="entry name" value="Mur_ligase_M"/>
    <property type="match status" value="1"/>
</dbReference>
<feature type="binding site" evidence="7">
    <location>
        <position position="179"/>
    </location>
    <ligand>
        <name>UDP-N-acetyl-alpha-D-muramoyl-L-alanyl-D-glutamate</name>
        <dbReference type="ChEBI" id="CHEBI:83900"/>
    </ligand>
</feature>
<dbReference type="SUPFAM" id="SSF63418">
    <property type="entry name" value="MurE/MurF N-terminal domain"/>
    <property type="match status" value="1"/>
</dbReference>
<evidence type="ECO:0000259" key="11">
    <source>
        <dbReference type="Pfam" id="PF08245"/>
    </source>
</evidence>
<dbReference type="InterPro" id="IPR036565">
    <property type="entry name" value="Mur-like_cat_sf"/>
</dbReference>
<dbReference type="InterPro" id="IPR004101">
    <property type="entry name" value="Mur_ligase_C"/>
</dbReference>